<name>A0AAN1ACU3_ECO57</name>
<evidence type="ECO:0000313" key="2">
    <source>
        <dbReference type="Proteomes" id="UP000177471"/>
    </source>
</evidence>
<reference evidence="1 2" key="1">
    <citation type="submission" date="2016-10" db="EMBL/GenBank/DDBJ databases">
        <title>E. coli O157:H7 PA20.</title>
        <authorList>
            <person name="Uhlich G.A."/>
            <person name="Chen C.-Y."/>
            <person name="Paoli G."/>
        </authorList>
    </citation>
    <scope>NUCLEOTIDE SEQUENCE [LARGE SCALE GENOMIC DNA]</scope>
    <source>
        <strain evidence="1 2">PA20</strain>
    </source>
</reference>
<dbReference type="EMBL" id="CP017669">
    <property type="protein sequence ID" value="APA39584.1"/>
    <property type="molecule type" value="Genomic_DNA"/>
</dbReference>
<proteinExistence type="predicted"/>
<evidence type="ECO:0000313" key="1">
    <source>
        <dbReference type="EMBL" id="APA39584.1"/>
    </source>
</evidence>
<gene>
    <name evidence="1" type="ORF">AU473_01120</name>
</gene>
<dbReference type="AlphaFoldDB" id="A0AAN1ACU3"/>
<organism evidence="1 2">
    <name type="scientific">Escherichia coli O157:H7</name>
    <dbReference type="NCBI Taxonomy" id="83334"/>
    <lineage>
        <taxon>Bacteria</taxon>
        <taxon>Pseudomonadati</taxon>
        <taxon>Pseudomonadota</taxon>
        <taxon>Gammaproteobacteria</taxon>
        <taxon>Enterobacterales</taxon>
        <taxon>Enterobacteriaceae</taxon>
        <taxon>Escherichia</taxon>
    </lineage>
</organism>
<protein>
    <submittedName>
        <fullName evidence="1">Uncharacterized protein</fullName>
    </submittedName>
</protein>
<accession>A0AAN1ACU3</accession>
<sequence>MSFGVLPATVNLNGLATGTMKVNCDHETSLKASIISLIQLIGGITVYRSDSLRKGRATTKQQTDYGGNYFFHHPLPRKQRPFFGNRGELWRIENGLW</sequence>
<dbReference type="Proteomes" id="UP000177471">
    <property type="component" value="Chromosome"/>
</dbReference>